<feature type="region of interest" description="Disordered" evidence="1">
    <location>
        <begin position="27"/>
        <end position="98"/>
    </location>
</feature>
<reference evidence="2" key="1">
    <citation type="submission" date="2017-08" db="EMBL/GenBank/DDBJ databases">
        <authorList>
            <person name="Cuomo C."/>
            <person name="Billmyre B."/>
            <person name="Heitman J."/>
        </authorList>
    </citation>
    <scope>NUCLEOTIDE SEQUENCE</scope>
    <source>
        <strain evidence="2">CBS 12478</strain>
    </source>
</reference>
<dbReference type="Gene3D" id="3.30.70.330">
    <property type="match status" value="1"/>
</dbReference>
<dbReference type="AlphaFoldDB" id="A0AAJ8LHM7"/>
<dbReference type="KEGG" id="ksn:43590384"/>
<evidence type="ECO:0000313" key="2">
    <source>
        <dbReference type="EMBL" id="WWD16959.1"/>
    </source>
</evidence>
<evidence type="ECO:0000313" key="3">
    <source>
        <dbReference type="Proteomes" id="UP000322225"/>
    </source>
</evidence>
<accession>A0AAJ8LHM7</accession>
<dbReference type="EMBL" id="CP144053">
    <property type="protein sequence ID" value="WWD16959.1"/>
    <property type="molecule type" value="Genomic_DNA"/>
</dbReference>
<evidence type="ECO:0008006" key="4">
    <source>
        <dbReference type="Google" id="ProtNLM"/>
    </source>
</evidence>
<protein>
    <recommendedName>
        <fullName evidence="4">RRM domain-containing protein</fullName>
    </recommendedName>
</protein>
<keyword evidence="3" id="KW-1185">Reference proteome</keyword>
<sequence length="216" mass="24572">MAEPMDIDLSLDEIIARKARGWAQRVNHIPPPTHFSSAYQRSSLFQSSRSKSKSSRNRRKRSRSSKMDIDLTLDELIARRKPPPPRVHPNTVSITQPSRNIPYSRPVFHVNRPAPNQRRMPSRSFTIGVLTSDVTPEQVKDLIQSTIGPVQSVQIDSRGVAHVLLKKWQAWEVFDRFNGQWLDGTHPLQVRVFPIRPPVAPLAHRIATTDRSGTGR</sequence>
<organism evidence="2 3">
    <name type="scientific">Kwoniella shandongensis</name>
    <dbReference type="NCBI Taxonomy" id="1734106"/>
    <lineage>
        <taxon>Eukaryota</taxon>
        <taxon>Fungi</taxon>
        <taxon>Dikarya</taxon>
        <taxon>Basidiomycota</taxon>
        <taxon>Agaricomycotina</taxon>
        <taxon>Tremellomycetes</taxon>
        <taxon>Tremellales</taxon>
        <taxon>Cryptococcaceae</taxon>
        <taxon>Kwoniella</taxon>
    </lineage>
</organism>
<dbReference type="SUPFAM" id="SSF54928">
    <property type="entry name" value="RNA-binding domain, RBD"/>
    <property type="match status" value="1"/>
</dbReference>
<evidence type="ECO:0000256" key="1">
    <source>
        <dbReference type="SAM" id="MobiDB-lite"/>
    </source>
</evidence>
<dbReference type="GeneID" id="43590384"/>
<reference evidence="2" key="2">
    <citation type="submission" date="2024-01" db="EMBL/GenBank/DDBJ databases">
        <title>Comparative genomics of Cryptococcus and Kwoniella reveals pathogenesis evolution and contrasting modes of karyotype evolution via chromosome fusion or intercentromeric recombination.</title>
        <authorList>
            <person name="Coelho M.A."/>
            <person name="David-Palma M."/>
            <person name="Shea T."/>
            <person name="Bowers K."/>
            <person name="McGinley-Smith S."/>
            <person name="Mohammad A.W."/>
            <person name="Gnirke A."/>
            <person name="Yurkov A.M."/>
            <person name="Nowrousian M."/>
            <person name="Sun S."/>
            <person name="Cuomo C.A."/>
            <person name="Heitman J."/>
        </authorList>
    </citation>
    <scope>NUCLEOTIDE SEQUENCE</scope>
    <source>
        <strain evidence="2">CBS 12478</strain>
    </source>
</reference>
<dbReference type="RefSeq" id="XP_065823039.1">
    <property type="nucleotide sequence ID" value="XM_065966967.1"/>
</dbReference>
<dbReference type="Proteomes" id="UP000322225">
    <property type="component" value="Chromosome 3"/>
</dbReference>
<dbReference type="InterPro" id="IPR012677">
    <property type="entry name" value="Nucleotide-bd_a/b_plait_sf"/>
</dbReference>
<name>A0AAJ8LHM7_9TREE</name>
<dbReference type="InterPro" id="IPR035979">
    <property type="entry name" value="RBD_domain_sf"/>
</dbReference>
<proteinExistence type="predicted"/>
<feature type="compositionally biased region" description="Basic residues" evidence="1">
    <location>
        <begin position="50"/>
        <end position="64"/>
    </location>
</feature>
<dbReference type="GO" id="GO:0003676">
    <property type="term" value="F:nucleic acid binding"/>
    <property type="evidence" value="ECO:0007669"/>
    <property type="project" value="InterPro"/>
</dbReference>
<gene>
    <name evidence="2" type="ORF">CI109_101391</name>
</gene>